<dbReference type="SUPFAM" id="SSF82861">
    <property type="entry name" value="Mechanosensitive channel protein MscS (YggB), transmembrane region"/>
    <property type="match status" value="1"/>
</dbReference>
<dbReference type="Pfam" id="PF21082">
    <property type="entry name" value="MS_channel_3rd"/>
    <property type="match status" value="1"/>
</dbReference>
<proteinExistence type="inferred from homology"/>
<dbReference type="PANTHER" id="PTHR30221:SF1">
    <property type="entry name" value="SMALL-CONDUCTANCE MECHANOSENSITIVE CHANNEL"/>
    <property type="match status" value="1"/>
</dbReference>
<dbReference type="InterPro" id="IPR011066">
    <property type="entry name" value="MscS_channel_C_sf"/>
</dbReference>
<feature type="transmembrane region" description="Helical" evidence="7">
    <location>
        <begin position="174"/>
        <end position="194"/>
    </location>
</feature>
<comment type="similarity">
    <text evidence="2 7">Belongs to the MscS (TC 1.A.23) family.</text>
</comment>
<keyword evidence="5 7" id="KW-1133">Transmembrane helix</keyword>
<keyword evidence="6 7" id="KW-0472">Membrane</keyword>
<accession>A0A395JSJ5</accession>
<feature type="transmembrane region" description="Helical" evidence="7">
    <location>
        <begin position="54"/>
        <end position="74"/>
    </location>
</feature>
<dbReference type="InterPro" id="IPR023408">
    <property type="entry name" value="MscS_beta-dom_sf"/>
</dbReference>
<comment type="subunit">
    <text evidence="7">Homoheptamer.</text>
</comment>
<evidence type="ECO:0000259" key="10">
    <source>
        <dbReference type="Pfam" id="PF21088"/>
    </source>
</evidence>
<dbReference type="InterPro" id="IPR011014">
    <property type="entry name" value="MscS_channel_TM-2"/>
</dbReference>
<gene>
    <name evidence="11" type="ORF">DFR28_101708</name>
</gene>
<comment type="function">
    <text evidence="7">Mechanosensitive channel that participates in the regulation of osmotic pressure changes within the cell, opening in response to stretch forces in the membrane lipid bilayer, without the need for other proteins. Contributes to normal resistance to hypoosmotic shock. Forms an ion channel of 1.0 nanosiemens conductance with a slight preference for anions.</text>
</comment>
<dbReference type="InterPro" id="IPR010920">
    <property type="entry name" value="LSM_dom_sf"/>
</dbReference>
<sequence>MSDLKSSTASLPTADPQAALSVTETAQDVVDQVPQFVELLPEVLKPYWQFVQQYPAGEALAIMLVFWAGAYLIRRYVIRLIENLSKRTKSDLDDAIISEIRGPIFSSTLWFGVIVATQSAGFTDGAYRFITPIALSMILLALTRMALSVSGKLITTLSRDQVRFRKLDIRTEPLLIITSKIVLMLISAYMVLMVWGINPVGLLASAGIVGIAVGFAAKDTLANLFSGVFILADRPYKLGDFVILDSGERGQVTHIGIRSTRLLTRDDIEVTVPNGVIGNAKIVNESGGSHTAMRIRLDVQCAYDADLDEVERLLMELAENEPEINVHPTPRVRVRGFRDSGIDVQLMGWINEPADRGRITHIMFKKIHAAFREHELEIPFPKRDITIKHEES</sequence>
<evidence type="ECO:0000256" key="1">
    <source>
        <dbReference type="ARBA" id="ARBA00004651"/>
    </source>
</evidence>
<dbReference type="SUPFAM" id="SSF50182">
    <property type="entry name" value="Sm-like ribonucleoproteins"/>
    <property type="match status" value="1"/>
</dbReference>
<evidence type="ECO:0000259" key="8">
    <source>
        <dbReference type="Pfam" id="PF00924"/>
    </source>
</evidence>
<evidence type="ECO:0000256" key="3">
    <source>
        <dbReference type="ARBA" id="ARBA00022475"/>
    </source>
</evidence>
<dbReference type="GO" id="GO:0005886">
    <property type="term" value="C:plasma membrane"/>
    <property type="evidence" value="ECO:0007669"/>
    <property type="project" value="UniProtKB-SubCell"/>
</dbReference>
<dbReference type="Gene3D" id="3.30.70.100">
    <property type="match status" value="1"/>
</dbReference>
<dbReference type="AlphaFoldDB" id="A0A395JSJ5"/>
<evidence type="ECO:0000313" key="12">
    <source>
        <dbReference type="Proteomes" id="UP000253083"/>
    </source>
</evidence>
<protein>
    <recommendedName>
        <fullName evidence="7">Small-conductance mechanosensitive channel</fullName>
    </recommendedName>
</protein>
<dbReference type="Proteomes" id="UP000253083">
    <property type="component" value="Unassembled WGS sequence"/>
</dbReference>
<feature type="domain" description="Mechanosensitive ion channel transmembrane helices 2/3" evidence="10">
    <location>
        <begin position="180"/>
        <end position="218"/>
    </location>
</feature>
<dbReference type="Gene3D" id="1.10.287.1260">
    <property type="match status" value="1"/>
</dbReference>
<feature type="domain" description="Mechanosensitive ion channel MscS C-terminal" evidence="9">
    <location>
        <begin position="296"/>
        <end position="378"/>
    </location>
</feature>
<dbReference type="EMBL" id="QNRT01000001">
    <property type="protein sequence ID" value="RBP53322.1"/>
    <property type="molecule type" value="Genomic_DNA"/>
</dbReference>
<comment type="caution">
    <text evidence="11">The sequence shown here is derived from an EMBL/GenBank/DDBJ whole genome shotgun (WGS) entry which is preliminary data.</text>
</comment>
<feature type="domain" description="Mechanosensitive ion channel MscS" evidence="8">
    <location>
        <begin position="219"/>
        <end position="286"/>
    </location>
</feature>
<dbReference type="OrthoDB" id="9799209at2"/>
<keyword evidence="7" id="KW-0406">Ion transport</keyword>
<keyword evidence="7" id="KW-0813">Transport</keyword>
<dbReference type="Pfam" id="PF21088">
    <property type="entry name" value="MS_channel_1st"/>
    <property type="match status" value="1"/>
</dbReference>
<name>A0A395JSJ5_9GAMM</name>
<dbReference type="Gene3D" id="2.30.30.60">
    <property type="match status" value="1"/>
</dbReference>
<keyword evidence="12" id="KW-1185">Reference proteome</keyword>
<dbReference type="InterPro" id="IPR049278">
    <property type="entry name" value="MS_channel_C"/>
</dbReference>
<keyword evidence="7" id="KW-0997">Cell inner membrane</keyword>
<dbReference type="InterPro" id="IPR006685">
    <property type="entry name" value="MscS_channel_2nd"/>
</dbReference>
<feature type="transmembrane region" description="Helical" evidence="7">
    <location>
        <begin position="129"/>
        <end position="154"/>
    </location>
</feature>
<evidence type="ECO:0000256" key="6">
    <source>
        <dbReference type="ARBA" id="ARBA00023136"/>
    </source>
</evidence>
<evidence type="ECO:0000313" key="11">
    <source>
        <dbReference type="EMBL" id="RBP53322.1"/>
    </source>
</evidence>
<reference evidence="11 12" key="1">
    <citation type="submission" date="2018-06" db="EMBL/GenBank/DDBJ databases">
        <title>Genomic Encyclopedia of Type Strains, Phase IV (KMG-IV): sequencing the most valuable type-strain genomes for metagenomic binning, comparative biology and taxonomic classification.</title>
        <authorList>
            <person name="Goeker M."/>
        </authorList>
    </citation>
    <scope>NUCLEOTIDE SEQUENCE [LARGE SCALE GENOMIC DNA]</scope>
    <source>
        <strain evidence="11 12">DSM 24032</strain>
    </source>
</reference>
<evidence type="ECO:0000256" key="7">
    <source>
        <dbReference type="RuleBase" id="RU369025"/>
    </source>
</evidence>
<feature type="transmembrane region" description="Helical" evidence="7">
    <location>
        <begin position="95"/>
        <end position="117"/>
    </location>
</feature>
<dbReference type="RefSeq" id="WP_113952905.1">
    <property type="nucleotide sequence ID" value="NZ_QNRT01000001.1"/>
</dbReference>
<evidence type="ECO:0000256" key="4">
    <source>
        <dbReference type="ARBA" id="ARBA00022692"/>
    </source>
</evidence>
<dbReference type="SUPFAM" id="SSF82689">
    <property type="entry name" value="Mechanosensitive channel protein MscS (YggB), C-terminal domain"/>
    <property type="match status" value="1"/>
</dbReference>
<dbReference type="InParanoid" id="A0A395JSJ5"/>
<evidence type="ECO:0000256" key="2">
    <source>
        <dbReference type="ARBA" id="ARBA00008017"/>
    </source>
</evidence>
<dbReference type="GO" id="GO:0008381">
    <property type="term" value="F:mechanosensitive monoatomic ion channel activity"/>
    <property type="evidence" value="ECO:0007669"/>
    <property type="project" value="InterPro"/>
</dbReference>
<keyword evidence="7" id="KW-0407">Ion channel</keyword>
<keyword evidence="4 7" id="KW-0812">Transmembrane</keyword>
<dbReference type="FunCoup" id="A0A395JSJ5">
    <property type="interactions" value="168"/>
</dbReference>
<dbReference type="InterPro" id="IPR045275">
    <property type="entry name" value="MscS_archaea/bacteria_type"/>
</dbReference>
<evidence type="ECO:0000259" key="9">
    <source>
        <dbReference type="Pfam" id="PF21082"/>
    </source>
</evidence>
<dbReference type="Pfam" id="PF00924">
    <property type="entry name" value="MS_channel_2nd"/>
    <property type="match status" value="1"/>
</dbReference>
<organism evidence="11 12">
    <name type="scientific">Arenicella xantha</name>
    <dbReference type="NCBI Taxonomy" id="644221"/>
    <lineage>
        <taxon>Bacteria</taxon>
        <taxon>Pseudomonadati</taxon>
        <taxon>Pseudomonadota</taxon>
        <taxon>Gammaproteobacteria</taxon>
        <taxon>Arenicellales</taxon>
        <taxon>Arenicellaceae</taxon>
        <taxon>Arenicella</taxon>
    </lineage>
</organism>
<dbReference type="PANTHER" id="PTHR30221">
    <property type="entry name" value="SMALL-CONDUCTANCE MECHANOSENSITIVE CHANNEL"/>
    <property type="match status" value="1"/>
</dbReference>
<dbReference type="InterPro" id="IPR049142">
    <property type="entry name" value="MS_channel_1st"/>
</dbReference>
<comment type="subcellular location">
    <subcellularLocation>
        <location evidence="7">Cell inner membrane</location>
        <topology evidence="7">Multi-pass membrane protein</topology>
    </subcellularLocation>
    <subcellularLocation>
        <location evidence="1">Cell membrane</location>
        <topology evidence="1">Multi-pass membrane protein</topology>
    </subcellularLocation>
</comment>
<keyword evidence="3" id="KW-1003">Cell membrane</keyword>
<evidence type="ECO:0000256" key="5">
    <source>
        <dbReference type="ARBA" id="ARBA00022989"/>
    </source>
</evidence>